<dbReference type="RefSeq" id="WP_139256512.1">
    <property type="nucleotide sequence ID" value="NZ_FQUU01000025.1"/>
</dbReference>
<feature type="compositionally biased region" description="Low complexity" evidence="1">
    <location>
        <begin position="44"/>
        <end position="56"/>
    </location>
</feature>
<sequence>MPENQSKGSELENNSTRSTENKNETLNDPGAPVVDYGRASQGNMESQQEQRSSGQGMERDSKNKNNNIGSSGNSL</sequence>
<reference evidence="2 3" key="1">
    <citation type="submission" date="2016-11" db="EMBL/GenBank/DDBJ databases">
        <authorList>
            <person name="Jaros S."/>
            <person name="Januszkiewicz K."/>
            <person name="Wedrychowicz H."/>
        </authorList>
    </citation>
    <scope>NUCLEOTIDE SEQUENCE [LARGE SCALE GENOMIC DNA]</scope>
    <source>
        <strain evidence="2 3">DSM 18119</strain>
    </source>
</reference>
<dbReference type="Proteomes" id="UP000184048">
    <property type="component" value="Unassembled WGS sequence"/>
</dbReference>
<dbReference type="EMBL" id="FQUU01000025">
    <property type="protein sequence ID" value="SHF96080.1"/>
    <property type="molecule type" value="Genomic_DNA"/>
</dbReference>
<organism evidence="2 3">
    <name type="scientific">Flavisolibacter ginsengisoli DSM 18119</name>
    <dbReference type="NCBI Taxonomy" id="1121884"/>
    <lineage>
        <taxon>Bacteria</taxon>
        <taxon>Pseudomonadati</taxon>
        <taxon>Bacteroidota</taxon>
        <taxon>Chitinophagia</taxon>
        <taxon>Chitinophagales</taxon>
        <taxon>Chitinophagaceae</taxon>
        <taxon>Flavisolibacter</taxon>
    </lineage>
</organism>
<accession>A0A1M5FWZ0</accession>
<evidence type="ECO:0000313" key="3">
    <source>
        <dbReference type="Proteomes" id="UP000184048"/>
    </source>
</evidence>
<gene>
    <name evidence="2" type="ORF">SAMN02745131_03977</name>
</gene>
<feature type="compositionally biased region" description="Low complexity" evidence="1">
    <location>
        <begin position="64"/>
        <end position="75"/>
    </location>
</feature>
<evidence type="ECO:0000256" key="1">
    <source>
        <dbReference type="SAM" id="MobiDB-lite"/>
    </source>
</evidence>
<evidence type="ECO:0000313" key="2">
    <source>
        <dbReference type="EMBL" id="SHF96080.1"/>
    </source>
</evidence>
<feature type="region of interest" description="Disordered" evidence="1">
    <location>
        <begin position="1"/>
        <end position="75"/>
    </location>
</feature>
<feature type="compositionally biased region" description="Polar residues" evidence="1">
    <location>
        <begin position="1"/>
        <end position="18"/>
    </location>
</feature>
<name>A0A1M5FWZ0_9BACT</name>
<keyword evidence="3" id="KW-1185">Reference proteome</keyword>
<dbReference type="AlphaFoldDB" id="A0A1M5FWZ0"/>
<protein>
    <submittedName>
        <fullName evidence="2">Uncharacterized protein</fullName>
    </submittedName>
</protein>
<dbReference type="STRING" id="1121884.SAMN02745131_03977"/>
<proteinExistence type="predicted"/>